<reference evidence="2 3" key="1">
    <citation type="submission" date="2018-06" db="EMBL/GenBank/DDBJ databases">
        <title>The draft genome sequences of strains SCU63 and S1.</title>
        <authorList>
            <person name="Gan L."/>
        </authorList>
    </citation>
    <scope>NUCLEOTIDE SEQUENCE [LARGE SCALE GENOMIC DNA]</scope>
    <source>
        <strain evidence="2 3">S1</strain>
    </source>
</reference>
<evidence type="ECO:0000313" key="3">
    <source>
        <dbReference type="Proteomes" id="UP000251869"/>
    </source>
</evidence>
<organism evidence="2 3">
    <name type="scientific">Planococcus maitriensis</name>
    <dbReference type="NCBI Taxonomy" id="221799"/>
    <lineage>
        <taxon>Bacteria</taxon>
        <taxon>Bacillati</taxon>
        <taxon>Bacillota</taxon>
        <taxon>Bacilli</taxon>
        <taxon>Bacillales</taxon>
        <taxon>Caryophanaceae</taxon>
        <taxon>Planococcus</taxon>
    </lineage>
</organism>
<evidence type="ECO:0000313" key="2">
    <source>
        <dbReference type="EMBL" id="RAZ67157.1"/>
    </source>
</evidence>
<sequence length="226" mass="25487">MLKNLLNKWLSSSTETVTHDPNATPISKVYLYEPNQAALKQVMESPDISGEAPGYVYFVQEHLNGSFKIGKTKHVERYMNLFVVKLPFENKLIHLIKSGNHHQTKAAFHQHFKDKRLEGEWFALNQDDVAWLKAGGYPDTIQQTISGGQTIEGSPSSKAEKDDKPLTPKQAAFAKTLLNKLEGRYELAVDFSQLTHKDLNRLSGYFRFKNQGALNNLVSAGVLKEK</sequence>
<protein>
    <submittedName>
        <fullName evidence="2">Uncharacterized protein</fullName>
    </submittedName>
</protein>
<dbReference type="OrthoDB" id="647741at2"/>
<dbReference type="Pfam" id="PF13455">
    <property type="entry name" value="MUG113"/>
    <property type="match status" value="1"/>
</dbReference>
<gene>
    <name evidence="2" type="ORF">DP119_10300</name>
</gene>
<accession>A0A365K3E1</accession>
<dbReference type="AlphaFoldDB" id="A0A365K3E1"/>
<dbReference type="EMBL" id="QLZQ01000004">
    <property type="protein sequence ID" value="RAZ67157.1"/>
    <property type="molecule type" value="Genomic_DNA"/>
</dbReference>
<name>A0A365K3E1_9BACL</name>
<comment type="caution">
    <text evidence="2">The sequence shown here is derived from an EMBL/GenBank/DDBJ whole genome shotgun (WGS) entry which is preliminary data.</text>
</comment>
<proteinExistence type="predicted"/>
<feature type="region of interest" description="Disordered" evidence="1">
    <location>
        <begin position="146"/>
        <end position="166"/>
    </location>
</feature>
<dbReference type="Proteomes" id="UP000251869">
    <property type="component" value="Unassembled WGS sequence"/>
</dbReference>
<evidence type="ECO:0000256" key="1">
    <source>
        <dbReference type="SAM" id="MobiDB-lite"/>
    </source>
</evidence>
<feature type="compositionally biased region" description="Polar residues" evidence="1">
    <location>
        <begin position="146"/>
        <end position="157"/>
    </location>
</feature>
<keyword evidence="3" id="KW-1185">Reference proteome</keyword>